<evidence type="ECO:0000313" key="15">
    <source>
        <dbReference type="Ensembl" id="ENSSGRP00000084539.1"/>
    </source>
</evidence>
<keyword evidence="6 12" id="KW-1133">Transmembrane helix</keyword>
<evidence type="ECO:0000256" key="8">
    <source>
        <dbReference type="ARBA" id="ARBA00023136"/>
    </source>
</evidence>
<dbReference type="InterPro" id="IPR028082">
    <property type="entry name" value="Peripla_BP_I"/>
</dbReference>
<comment type="similarity">
    <text evidence="2">Belongs to the G-protein coupled receptor 3 family.</text>
</comment>
<protein>
    <submittedName>
        <fullName evidence="15">Extracellular calcium-sensing receptor-like</fullName>
    </submittedName>
</protein>
<dbReference type="InterPro" id="IPR017978">
    <property type="entry name" value="GPCR_3_C"/>
</dbReference>
<keyword evidence="11" id="KW-0807">Transducer</keyword>
<dbReference type="SUPFAM" id="SSF53822">
    <property type="entry name" value="Periplasmic binding protein-like I"/>
    <property type="match status" value="1"/>
</dbReference>
<name>A0A672R7R3_SINGR</name>
<keyword evidence="16" id="KW-1185">Reference proteome</keyword>
<dbReference type="CDD" id="cd15283">
    <property type="entry name" value="7tmC_V2R_pheromone"/>
    <property type="match status" value="1"/>
</dbReference>
<dbReference type="Gene3D" id="3.40.50.2300">
    <property type="match status" value="2"/>
</dbReference>
<dbReference type="Pfam" id="PF00003">
    <property type="entry name" value="7tm_3"/>
    <property type="match status" value="1"/>
</dbReference>
<dbReference type="GO" id="GO:0005886">
    <property type="term" value="C:plasma membrane"/>
    <property type="evidence" value="ECO:0007669"/>
    <property type="project" value="UniProtKB-SubCell"/>
</dbReference>
<sequence>MPVTKLVLLGLLLLLYFSVVFCNALDNRCWTLGDFNSPVLEKDGDIVIGGLFPMHYIAPETDHNYSKQPQHQECSGFDFRAFRWVQTMVFAIEEINSNSSLLPGVTLGYRILDSCDHVHTSLRSTLFLVNGTSSQTKANADDSAKCLSTAPVPAVIGLASSSPTRAVAQTLGPFGIPLISYFATCTCLTDKKEYPSFLRTVPSDVFQVHGLVQLVSHFGWRWVGTVGTDDDYSHYGIQAFTEQLERLGGCIAFHHTIPKAPSQAQIHAILNSLEGSTAQVIIAFATEGQLLELLVEAAHRNLTRRQWVASEAWVTAKLLTIPELHPVLAGTVGFAFRGTTIPGLAEFLLRVTPSPRPESVFTNMFWEELFGCRLGYKDGGDSKLSSLCTGSEDLMETENSYTDVSRVRISYNVYKAVYAIAHALHQLLQCGSKEQSSDHICKTESKFSPWQLLHYLKKVHFTNQFNEKVYFDNNGEPVPLYDIINWQKNDRGTIRFQMVGTYDGSAPDGQQLKIDEGLIQWAGGHTEVPVSLCTPLCPPGSRQTTRPGQPVCCFDCLPCAEGEISNISGATECIKCPQYYWPNNERISCVAGIEEFLSYHEIMGIILISLSLFGVAVATVITVIFFLFRSTPIVKANNSEMSFLLLLSLKLCFLCSLVFVGRPSPWTCRARQAAFGISFVLCISCILVKTIVVLLAFRSTMPGSISLKLFGPPQQRVFIFCCTTGQVILCACWLALAPPYPYKNTSYQGGKIVLECKDVWPLGFYLVLGYIGLLSCMCFTLAFLGRKLPDTFNEAKLITFSMLIFFAVWISFIPAYNSSPGKYTVAVEIFAILASTFGLLFCIFVPKCYVILLRPDLNTKKRMTGKISK</sequence>
<evidence type="ECO:0000256" key="3">
    <source>
        <dbReference type="ARBA" id="ARBA00022475"/>
    </source>
</evidence>
<dbReference type="FunFam" id="3.40.50.2300:FF:000475">
    <property type="entry name" value="Olfactory receptor C family, g2"/>
    <property type="match status" value="1"/>
</dbReference>
<evidence type="ECO:0000256" key="7">
    <source>
        <dbReference type="ARBA" id="ARBA00023040"/>
    </source>
</evidence>
<feature type="transmembrane region" description="Helical" evidence="12">
    <location>
        <begin position="762"/>
        <end position="785"/>
    </location>
</feature>
<dbReference type="OMA" id="RTMIFCT"/>
<evidence type="ECO:0000256" key="9">
    <source>
        <dbReference type="ARBA" id="ARBA00023170"/>
    </source>
</evidence>
<feature type="domain" description="G-protein coupled receptors family 3 profile" evidence="14">
    <location>
        <begin position="603"/>
        <end position="867"/>
    </location>
</feature>
<evidence type="ECO:0000256" key="10">
    <source>
        <dbReference type="ARBA" id="ARBA00023180"/>
    </source>
</evidence>
<comment type="subcellular location">
    <subcellularLocation>
        <location evidence="1">Cell membrane</location>
        <topology evidence="1">Multi-pass membrane protein</topology>
    </subcellularLocation>
</comment>
<dbReference type="InterPro" id="IPR004073">
    <property type="entry name" value="GPCR_3_vmron_rcpt_2"/>
</dbReference>
<evidence type="ECO:0000256" key="1">
    <source>
        <dbReference type="ARBA" id="ARBA00004651"/>
    </source>
</evidence>
<dbReference type="PRINTS" id="PR01535">
    <property type="entry name" value="VOMERONASL2R"/>
</dbReference>
<feature type="transmembrane region" description="Helical" evidence="12">
    <location>
        <begin position="640"/>
        <end position="661"/>
    </location>
</feature>
<feature type="signal peptide" evidence="13">
    <location>
        <begin position="1"/>
        <end position="22"/>
    </location>
</feature>
<reference evidence="15" key="2">
    <citation type="submission" date="2025-09" db="UniProtKB">
        <authorList>
            <consortium name="Ensembl"/>
        </authorList>
    </citation>
    <scope>IDENTIFICATION</scope>
</reference>
<dbReference type="Gene3D" id="2.10.50.30">
    <property type="entry name" value="GPCR, family 3, nine cysteines domain"/>
    <property type="match status" value="1"/>
</dbReference>
<evidence type="ECO:0000256" key="12">
    <source>
        <dbReference type="SAM" id="Phobius"/>
    </source>
</evidence>
<dbReference type="Ensembl" id="ENSSGRT00000090020.1">
    <property type="protein sequence ID" value="ENSSGRP00000084539.1"/>
    <property type="gene ID" value="ENSSGRG00000042645.1"/>
</dbReference>
<dbReference type="InterPro" id="IPR001828">
    <property type="entry name" value="ANF_lig-bd_rcpt"/>
</dbReference>
<dbReference type="InterPro" id="IPR017979">
    <property type="entry name" value="GPCR_3_CS"/>
</dbReference>
<reference evidence="15" key="1">
    <citation type="submission" date="2025-08" db="UniProtKB">
        <authorList>
            <consortium name="Ensembl"/>
        </authorList>
    </citation>
    <scope>IDENTIFICATION</scope>
</reference>
<dbReference type="InParanoid" id="A0A672R7R3"/>
<evidence type="ECO:0000259" key="14">
    <source>
        <dbReference type="PROSITE" id="PS50259"/>
    </source>
</evidence>
<proteinExistence type="inferred from homology"/>
<keyword evidence="7" id="KW-0297">G-protein coupled receptor</keyword>
<gene>
    <name evidence="15" type="primary">LOC107568274</name>
</gene>
<dbReference type="KEGG" id="sgh:107568274"/>
<dbReference type="PANTHER" id="PTHR24061:SF579">
    <property type="entry name" value="OLFACTORY RECEPTOR C FAMILY, U1"/>
    <property type="match status" value="1"/>
</dbReference>
<organism evidence="15 16">
    <name type="scientific">Sinocyclocheilus grahami</name>
    <name type="common">Dianchi golden-line fish</name>
    <name type="synonym">Barbus grahami</name>
    <dbReference type="NCBI Taxonomy" id="75366"/>
    <lineage>
        <taxon>Eukaryota</taxon>
        <taxon>Metazoa</taxon>
        <taxon>Chordata</taxon>
        <taxon>Craniata</taxon>
        <taxon>Vertebrata</taxon>
        <taxon>Euteleostomi</taxon>
        <taxon>Actinopterygii</taxon>
        <taxon>Neopterygii</taxon>
        <taxon>Teleostei</taxon>
        <taxon>Ostariophysi</taxon>
        <taxon>Cypriniformes</taxon>
        <taxon>Cyprinidae</taxon>
        <taxon>Cyprininae</taxon>
        <taxon>Sinocyclocheilus</taxon>
    </lineage>
</organism>
<dbReference type="CDD" id="cd06364">
    <property type="entry name" value="PBP1_CaSR"/>
    <property type="match status" value="1"/>
</dbReference>
<dbReference type="InterPro" id="IPR038550">
    <property type="entry name" value="GPCR_3_9-Cys_sf"/>
</dbReference>
<dbReference type="AlphaFoldDB" id="A0A672R7R3"/>
<feature type="transmembrane region" description="Helical" evidence="12">
    <location>
        <begin position="602"/>
        <end position="628"/>
    </location>
</feature>
<dbReference type="InterPro" id="IPR000068">
    <property type="entry name" value="GPCR_3_Ca_sens_rcpt-rel"/>
</dbReference>
<keyword evidence="4 12" id="KW-0812">Transmembrane</keyword>
<feature type="transmembrane region" description="Helical" evidence="12">
    <location>
        <begin position="717"/>
        <end position="736"/>
    </location>
</feature>
<dbReference type="Pfam" id="PF07562">
    <property type="entry name" value="NCD3G"/>
    <property type="match status" value="1"/>
</dbReference>
<evidence type="ECO:0000256" key="13">
    <source>
        <dbReference type="SAM" id="SignalP"/>
    </source>
</evidence>
<evidence type="ECO:0000256" key="6">
    <source>
        <dbReference type="ARBA" id="ARBA00022989"/>
    </source>
</evidence>
<dbReference type="GO" id="GO:0004930">
    <property type="term" value="F:G protein-coupled receptor activity"/>
    <property type="evidence" value="ECO:0007669"/>
    <property type="project" value="UniProtKB-KW"/>
</dbReference>
<dbReference type="PROSITE" id="PS50259">
    <property type="entry name" value="G_PROTEIN_RECEP_F3_4"/>
    <property type="match status" value="1"/>
</dbReference>
<dbReference type="InterPro" id="IPR011500">
    <property type="entry name" value="GPCR_3_9-Cys_dom"/>
</dbReference>
<keyword evidence="10" id="KW-0325">Glycoprotein</keyword>
<evidence type="ECO:0000256" key="5">
    <source>
        <dbReference type="ARBA" id="ARBA00022729"/>
    </source>
</evidence>
<accession>A0A672R7R3</accession>
<evidence type="ECO:0000256" key="11">
    <source>
        <dbReference type="ARBA" id="ARBA00023224"/>
    </source>
</evidence>
<feature type="transmembrane region" description="Helical" evidence="12">
    <location>
        <begin position="829"/>
        <end position="853"/>
    </location>
</feature>
<feature type="transmembrane region" description="Helical" evidence="12">
    <location>
        <begin position="797"/>
        <end position="817"/>
    </location>
</feature>
<evidence type="ECO:0000256" key="4">
    <source>
        <dbReference type="ARBA" id="ARBA00022692"/>
    </source>
</evidence>
<dbReference type="Proteomes" id="UP000472262">
    <property type="component" value="Unassembled WGS sequence"/>
</dbReference>
<keyword evidence="8 12" id="KW-0472">Membrane</keyword>
<dbReference type="InterPro" id="IPR000337">
    <property type="entry name" value="GPCR_3"/>
</dbReference>
<dbReference type="FunFam" id="2.10.50.30:FF:000002">
    <property type="entry name" value="Vomeronasal 2 receptor, h1"/>
    <property type="match status" value="1"/>
</dbReference>
<dbReference type="PANTHER" id="PTHR24061">
    <property type="entry name" value="CALCIUM-SENSING RECEPTOR-RELATED"/>
    <property type="match status" value="1"/>
</dbReference>
<dbReference type="CTD" id="794431"/>
<keyword evidence="9" id="KW-0675">Receptor</keyword>
<dbReference type="PROSITE" id="PS00981">
    <property type="entry name" value="G_PROTEIN_RECEP_F3_3"/>
    <property type="match status" value="1"/>
</dbReference>
<feature type="transmembrane region" description="Helical" evidence="12">
    <location>
        <begin position="673"/>
        <end position="697"/>
    </location>
</feature>
<evidence type="ECO:0000313" key="16">
    <source>
        <dbReference type="Proteomes" id="UP000472262"/>
    </source>
</evidence>
<dbReference type="OrthoDB" id="5984008at2759"/>
<dbReference type="FunFam" id="3.40.50.2300:FF:000125">
    <property type="entry name" value="Vomeronasal 2, receptor 88"/>
    <property type="match status" value="1"/>
</dbReference>
<evidence type="ECO:0000256" key="2">
    <source>
        <dbReference type="ARBA" id="ARBA00007242"/>
    </source>
</evidence>
<feature type="chain" id="PRO_5025410904" evidence="13">
    <location>
        <begin position="23"/>
        <end position="869"/>
    </location>
</feature>
<dbReference type="Pfam" id="PF01094">
    <property type="entry name" value="ANF_receptor"/>
    <property type="match status" value="1"/>
</dbReference>
<dbReference type="PRINTS" id="PR00248">
    <property type="entry name" value="GPCRMGR"/>
</dbReference>
<keyword evidence="5 13" id="KW-0732">Signal</keyword>
<keyword evidence="3" id="KW-1003">Cell membrane</keyword>